<evidence type="ECO:0000313" key="3">
    <source>
        <dbReference type="EMBL" id="QNP56228.1"/>
    </source>
</evidence>
<proteinExistence type="inferred from homology"/>
<dbReference type="Proteomes" id="UP000516117">
    <property type="component" value="Chromosome"/>
</dbReference>
<comment type="similarity">
    <text evidence="1">Belongs to the ROK (NagC/XylR) family.</text>
</comment>
<evidence type="ECO:0000259" key="2">
    <source>
        <dbReference type="Pfam" id="PF12802"/>
    </source>
</evidence>
<dbReference type="InterPro" id="IPR011991">
    <property type="entry name" value="ArsR-like_HTH"/>
</dbReference>
<dbReference type="InterPro" id="IPR049874">
    <property type="entry name" value="ROK_cs"/>
</dbReference>
<dbReference type="PANTHER" id="PTHR18964">
    <property type="entry name" value="ROK (REPRESSOR, ORF, KINASE) FAMILY"/>
    <property type="match status" value="1"/>
</dbReference>
<reference evidence="3 4" key="1">
    <citation type="submission" date="2020-08" db="EMBL/GenBank/DDBJ databases">
        <title>Genome sequence of Tessaracoccus defluvii JCM 17540T.</title>
        <authorList>
            <person name="Hyun D.-W."/>
            <person name="Bae J.-W."/>
        </authorList>
    </citation>
    <scope>NUCLEOTIDE SEQUENCE [LARGE SCALE GENOMIC DNA]</scope>
    <source>
        <strain evidence="3 4">JCM 17540</strain>
    </source>
</reference>
<dbReference type="Pfam" id="PF00480">
    <property type="entry name" value="ROK"/>
    <property type="match status" value="1"/>
</dbReference>
<dbReference type="KEGG" id="tdf:H9L22_01680"/>
<dbReference type="EMBL" id="CP060789">
    <property type="protein sequence ID" value="QNP56228.1"/>
    <property type="molecule type" value="Genomic_DNA"/>
</dbReference>
<dbReference type="SUPFAM" id="SSF53067">
    <property type="entry name" value="Actin-like ATPase domain"/>
    <property type="match status" value="1"/>
</dbReference>
<sequence>MTLLRRSLSMGEGPGSAGHVLSLLRAGPLTRSELAELTGQARSTVVQRLESLQAAGLVREASNLTTTGGRPSVAFEFDPTQHAILSADLGIRRATFAVTTLAGEVLSQLEEPIDIAAGPGPVLGLVAERLRWLGDVAGMDPIAVGIGLPGSVDRSGLPVAPPNMPGWDGTDVRAVLSEASGLPAFAANDANVLALGERAAAWPDVDNLMYVHVGTGIGAGIVADGRLLHGAEGAAGDLGHIFAPGARGRACRCGNVGCLDTYASGAGVLETLRLAGSPLTSLDEVLERVAAGDADVAGVLRDAGRVLGDVVASCVALLNPRVVVVGGRLGMAGEALVAGVREAVYARVLPLASRELRVTAARSGSSGGVIGAALLAADAALSGDLLESRLRAA</sequence>
<dbReference type="InterPro" id="IPR000835">
    <property type="entry name" value="HTH_MarR-typ"/>
</dbReference>
<dbReference type="InterPro" id="IPR000600">
    <property type="entry name" value="ROK"/>
</dbReference>
<dbReference type="AlphaFoldDB" id="A0A7H0H6R2"/>
<dbReference type="Gene3D" id="1.10.10.10">
    <property type="entry name" value="Winged helix-like DNA-binding domain superfamily/Winged helix DNA-binding domain"/>
    <property type="match status" value="1"/>
</dbReference>
<dbReference type="Gene3D" id="3.30.420.40">
    <property type="match status" value="2"/>
</dbReference>
<dbReference type="Pfam" id="PF12802">
    <property type="entry name" value="MarR_2"/>
    <property type="match status" value="1"/>
</dbReference>
<dbReference type="PANTHER" id="PTHR18964:SF173">
    <property type="entry name" value="GLUCOKINASE"/>
    <property type="match status" value="1"/>
</dbReference>
<accession>A0A7H0H6R2</accession>
<dbReference type="SUPFAM" id="SSF46785">
    <property type="entry name" value="Winged helix' DNA-binding domain"/>
    <property type="match status" value="1"/>
</dbReference>
<feature type="domain" description="HTH marR-type" evidence="2">
    <location>
        <begin position="18"/>
        <end position="60"/>
    </location>
</feature>
<dbReference type="GO" id="GO:0003700">
    <property type="term" value="F:DNA-binding transcription factor activity"/>
    <property type="evidence" value="ECO:0007669"/>
    <property type="project" value="InterPro"/>
</dbReference>
<dbReference type="InterPro" id="IPR036388">
    <property type="entry name" value="WH-like_DNA-bd_sf"/>
</dbReference>
<protein>
    <submittedName>
        <fullName evidence="3">ROK family transcriptional regulator</fullName>
    </submittedName>
</protein>
<evidence type="ECO:0000313" key="4">
    <source>
        <dbReference type="Proteomes" id="UP000516117"/>
    </source>
</evidence>
<dbReference type="InterPro" id="IPR043129">
    <property type="entry name" value="ATPase_NBD"/>
</dbReference>
<dbReference type="CDD" id="cd00090">
    <property type="entry name" value="HTH_ARSR"/>
    <property type="match status" value="1"/>
</dbReference>
<dbReference type="PROSITE" id="PS01125">
    <property type="entry name" value="ROK"/>
    <property type="match status" value="1"/>
</dbReference>
<keyword evidence="4" id="KW-1185">Reference proteome</keyword>
<evidence type="ECO:0000256" key="1">
    <source>
        <dbReference type="ARBA" id="ARBA00006479"/>
    </source>
</evidence>
<organism evidence="3 4">
    <name type="scientific">Tessaracoccus defluvii</name>
    <dbReference type="NCBI Taxonomy" id="1285901"/>
    <lineage>
        <taxon>Bacteria</taxon>
        <taxon>Bacillati</taxon>
        <taxon>Actinomycetota</taxon>
        <taxon>Actinomycetes</taxon>
        <taxon>Propionibacteriales</taxon>
        <taxon>Propionibacteriaceae</taxon>
        <taxon>Tessaracoccus</taxon>
    </lineage>
</organism>
<dbReference type="InterPro" id="IPR036390">
    <property type="entry name" value="WH_DNA-bd_sf"/>
</dbReference>
<gene>
    <name evidence="3" type="ORF">H9L22_01680</name>
</gene>
<dbReference type="RefSeq" id="WP_187721341.1">
    <property type="nucleotide sequence ID" value="NZ_BAABBL010000001.1"/>
</dbReference>
<name>A0A7H0H6R2_9ACTN</name>